<dbReference type="InterPro" id="IPR036909">
    <property type="entry name" value="Cyt_c-like_dom_sf"/>
</dbReference>
<dbReference type="Proteomes" id="UP000017819">
    <property type="component" value="Unassembled WGS sequence"/>
</dbReference>
<dbReference type="EMBL" id="AWXZ01000029">
    <property type="protein sequence ID" value="ESR24908.1"/>
    <property type="molecule type" value="Genomic_DNA"/>
</dbReference>
<protein>
    <recommendedName>
        <fullName evidence="3">Cytochrome c domain-containing protein</fullName>
    </recommendedName>
</protein>
<evidence type="ECO:0008006" key="3">
    <source>
        <dbReference type="Google" id="ProtNLM"/>
    </source>
</evidence>
<organism evidence="1 2">
    <name type="scientific">Lutibaculum baratangense AMV1</name>
    <dbReference type="NCBI Taxonomy" id="631454"/>
    <lineage>
        <taxon>Bacteria</taxon>
        <taxon>Pseudomonadati</taxon>
        <taxon>Pseudomonadota</taxon>
        <taxon>Alphaproteobacteria</taxon>
        <taxon>Hyphomicrobiales</taxon>
        <taxon>Tepidamorphaceae</taxon>
        <taxon>Lutibaculum</taxon>
    </lineage>
</organism>
<dbReference type="SUPFAM" id="SSF46626">
    <property type="entry name" value="Cytochrome c"/>
    <property type="match status" value="1"/>
</dbReference>
<evidence type="ECO:0000313" key="1">
    <source>
        <dbReference type="EMBL" id="ESR24908.1"/>
    </source>
</evidence>
<keyword evidence="2" id="KW-1185">Reference proteome</keyword>
<accession>V4TFK4</accession>
<proteinExistence type="predicted"/>
<dbReference type="GO" id="GO:0009055">
    <property type="term" value="F:electron transfer activity"/>
    <property type="evidence" value="ECO:0007669"/>
    <property type="project" value="InterPro"/>
</dbReference>
<comment type="caution">
    <text evidence="1">The sequence shown here is derived from an EMBL/GenBank/DDBJ whole genome shotgun (WGS) entry which is preliminary data.</text>
</comment>
<sequence>MAEADATASGEEAYREACAECHRSPERLVRGMRGDESERRERLEAFLIDHHAPDEGMRQSVIAYLLSL</sequence>
<reference evidence="1 2" key="1">
    <citation type="journal article" date="2014" name="Genome Announc.">
        <title>Draft Genome Sequence of Lutibaculum baratangense Strain AMV1T, Isolated from a Mud Volcano in Andamans, India.</title>
        <authorList>
            <person name="Singh A."/>
            <person name="Sreenivas A."/>
            <person name="Sathyanarayana Reddy G."/>
            <person name="Pinnaka A.K."/>
            <person name="Shivaji S."/>
        </authorList>
    </citation>
    <scope>NUCLEOTIDE SEQUENCE [LARGE SCALE GENOMIC DNA]</scope>
    <source>
        <strain evidence="1 2">AMV1</strain>
    </source>
</reference>
<dbReference type="GO" id="GO:0020037">
    <property type="term" value="F:heme binding"/>
    <property type="evidence" value="ECO:0007669"/>
    <property type="project" value="InterPro"/>
</dbReference>
<name>V4TFK4_9HYPH</name>
<dbReference type="AlphaFoldDB" id="V4TFK4"/>
<evidence type="ECO:0000313" key="2">
    <source>
        <dbReference type="Proteomes" id="UP000017819"/>
    </source>
</evidence>
<dbReference type="STRING" id="631454.N177_2231"/>
<gene>
    <name evidence="1" type="ORF">N177_2231</name>
</gene>